<name>A0ABT1J083_9ACTN</name>
<dbReference type="RefSeq" id="WP_253798644.1">
    <property type="nucleotide sequence ID" value="NZ_BAAAUB010000078.1"/>
</dbReference>
<dbReference type="EMBL" id="JAMZDX010000003">
    <property type="protein sequence ID" value="MCP2310573.1"/>
    <property type="molecule type" value="Genomic_DNA"/>
</dbReference>
<evidence type="ECO:0008006" key="4">
    <source>
        <dbReference type="Google" id="ProtNLM"/>
    </source>
</evidence>
<sequence>MADPLNPPEPDGQQPCGCPACLAPRADPGDHPGDHPAETSEHRRTATPSALRWLSNTLIAVGAQLASGGDLRSVVLGIAVGLIGWGLRRIGPRP</sequence>
<evidence type="ECO:0000256" key="1">
    <source>
        <dbReference type="SAM" id="MobiDB-lite"/>
    </source>
</evidence>
<gene>
    <name evidence="2" type="ORF">FHR36_003706</name>
</gene>
<feature type="region of interest" description="Disordered" evidence="1">
    <location>
        <begin position="1"/>
        <end position="48"/>
    </location>
</feature>
<feature type="compositionally biased region" description="Basic and acidic residues" evidence="1">
    <location>
        <begin position="27"/>
        <end position="44"/>
    </location>
</feature>
<comment type="caution">
    <text evidence="2">The sequence shown here is derived from an EMBL/GenBank/DDBJ whole genome shotgun (WGS) entry which is preliminary data.</text>
</comment>
<evidence type="ECO:0000313" key="3">
    <source>
        <dbReference type="Proteomes" id="UP001206483"/>
    </source>
</evidence>
<protein>
    <recommendedName>
        <fullName evidence="4">MYXO-CTERM domain-containing protein</fullName>
    </recommendedName>
</protein>
<feature type="compositionally biased region" description="Pro residues" evidence="1">
    <location>
        <begin position="1"/>
        <end position="10"/>
    </location>
</feature>
<dbReference type="Proteomes" id="UP001206483">
    <property type="component" value="Unassembled WGS sequence"/>
</dbReference>
<proteinExistence type="predicted"/>
<evidence type="ECO:0000313" key="2">
    <source>
        <dbReference type="EMBL" id="MCP2310573.1"/>
    </source>
</evidence>
<accession>A0ABT1J083</accession>
<organism evidence="2 3">
    <name type="scientific">Kitasatospora paracochleata</name>
    <dbReference type="NCBI Taxonomy" id="58354"/>
    <lineage>
        <taxon>Bacteria</taxon>
        <taxon>Bacillati</taxon>
        <taxon>Actinomycetota</taxon>
        <taxon>Actinomycetes</taxon>
        <taxon>Kitasatosporales</taxon>
        <taxon>Streptomycetaceae</taxon>
        <taxon>Kitasatospora</taxon>
    </lineage>
</organism>
<reference evidence="2 3" key="1">
    <citation type="submission" date="2022-06" db="EMBL/GenBank/DDBJ databases">
        <title>Sequencing the genomes of 1000 actinobacteria strains.</title>
        <authorList>
            <person name="Klenk H.-P."/>
        </authorList>
    </citation>
    <scope>NUCLEOTIDE SEQUENCE [LARGE SCALE GENOMIC DNA]</scope>
    <source>
        <strain evidence="2 3">DSM 41656</strain>
    </source>
</reference>
<keyword evidence="3" id="KW-1185">Reference proteome</keyword>